<dbReference type="PROSITE" id="PS51257">
    <property type="entry name" value="PROKAR_LIPOPROTEIN"/>
    <property type="match status" value="1"/>
</dbReference>
<dbReference type="EMBL" id="CP042430">
    <property type="protein sequence ID" value="QEC48099.1"/>
    <property type="molecule type" value="Genomic_DNA"/>
</dbReference>
<dbReference type="SUPFAM" id="SSF53822">
    <property type="entry name" value="Periplasmic binding protein-like I"/>
    <property type="match status" value="1"/>
</dbReference>
<dbReference type="GO" id="GO:0030246">
    <property type="term" value="F:carbohydrate binding"/>
    <property type="evidence" value="ECO:0007669"/>
    <property type="project" value="TreeGrafter"/>
</dbReference>
<dbReference type="InterPro" id="IPR025997">
    <property type="entry name" value="SBP_2_dom"/>
</dbReference>
<dbReference type="RefSeq" id="WP_146919279.1">
    <property type="nucleotide sequence ID" value="NZ_CP042430.1"/>
</dbReference>
<evidence type="ECO:0000256" key="2">
    <source>
        <dbReference type="ARBA" id="ARBA00007639"/>
    </source>
</evidence>
<name>A0A5B8U4P1_9ACTN</name>
<dbReference type="PANTHER" id="PTHR30036:SF7">
    <property type="entry name" value="ABC TRANSPORTER PERIPLASMIC-BINDING PROTEIN YPHF"/>
    <property type="match status" value="1"/>
</dbReference>
<sequence>MRSFVHGSRRWLLAVVGVSLAFAVAACGSKNNSSSSGNSNVSKGSGIRASTGSRAEQATADGKKVGASMGAKVALPVKTIGIINFLNGIESSDRLAATAKLAASKLGWKTIQCDGKGTPTVFVACGNSLLDRGVDGIVEIAIDPSQIQSVLTKAKKAGVPVVQAGGGALPNGDLAGNYGPDEVKAGQVLTDGLIKKLGPGGGGVIIHDFPAAWAKDRTDQLRNRIKQGNTKLTILKNTITDAANIVPFTRKTTTDELTQYGSKVKAFWMAFDTTGQIAGQVISAKYAGKSFPDKPLVATFHADLGTLDLMRQGKIDMTSEANYDASDWIAVDQMAEYFARKTPPSQDNQPKYPVVGDVFSYEIIDSSNLPPKGQYVAPKLDVPSFFASKWQTEFTTG</sequence>
<organism evidence="6 7">
    <name type="scientific">Baekduia soli</name>
    <dbReference type="NCBI Taxonomy" id="496014"/>
    <lineage>
        <taxon>Bacteria</taxon>
        <taxon>Bacillati</taxon>
        <taxon>Actinomycetota</taxon>
        <taxon>Thermoleophilia</taxon>
        <taxon>Solirubrobacterales</taxon>
        <taxon>Baekduiaceae</taxon>
        <taxon>Baekduia</taxon>
    </lineage>
</organism>
<dbReference type="Gene3D" id="3.40.50.2300">
    <property type="match status" value="2"/>
</dbReference>
<proteinExistence type="inferred from homology"/>
<evidence type="ECO:0000256" key="3">
    <source>
        <dbReference type="SAM" id="MobiDB-lite"/>
    </source>
</evidence>
<feature type="region of interest" description="Disordered" evidence="3">
    <location>
        <begin position="29"/>
        <end position="61"/>
    </location>
</feature>
<evidence type="ECO:0000313" key="6">
    <source>
        <dbReference type="EMBL" id="QEC48099.1"/>
    </source>
</evidence>
<dbReference type="Proteomes" id="UP000321805">
    <property type="component" value="Chromosome"/>
</dbReference>
<feature type="chain" id="PRO_5038755834" evidence="4">
    <location>
        <begin position="26"/>
        <end position="397"/>
    </location>
</feature>
<dbReference type="Pfam" id="PF13407">
    <property type="entry name" value="Peripla_BP_4"/>
    <property type="match status" value="1"/>
</dbReference>
<evidence type="ECO:0000259" key="5">
    <source>
        <dbReference type="Pfam" id="PF13407"/>
    </source>
</evidence>
<dbReference type="GO" id="GO:0030288">
    <property type="term" value="C:outer membrane-bounded periplasmic space"/>
    <property type="evidence" value="ECO:0007669"/>
    <property type="project" value="TreeGrafter"/>
</dbReference>
<dbReference type="InterPro" id="IPR028082">
    <property type="entry name" value="Peripla_BP_I"/>
</dbReference>
<comment type="subcellular location">
    <subcellularLocation>
        <location evidence="1">Cell envelope</location>
    </subcellularLocation>
</comment>
<dbReference type="OrthoDB" id="1957427at2"/>
<dbReference type="KEGG" id="bsol:FSW04_11310"/>
<dbReference type="PANTHER" id="PTHR30036">
    <property type="entry name" value="D-XYLOSE-BINDING PERIPLASMIC PROTEIN"/>
    <property type="match status" value="1"/>
</dbReference>
<accession>A0A5B8U4P1</accession>
<dbReference type="AlphaFoldDB" id="A0A5B8U4P1"/>
<gene>
    <name evidence="6" type="ORF">FSW04_11310</name>
</gene>
<evidence type="ECO:0000256" key="4">
    <source>
        <dbReference type="SAM" id="SignalP"/>
    </source>
</evidence>
<keyword evidence="4" id="KW-0732">Signal</keyword>
<feature type="compositionally biased region" description="Low complexity" evidence="3">
    <location>
        <begin position="29"/>
        <end position="46"/>
    </location>
</feature>
<protein>
    <submittedName>
        <fullName evidence="6">Substrate-binding domain-containing protein</fullName>
    </submittedName>
</protein>
<comment type="similarity">
    <text evidence="2">Belongs to the bacterial solute-binding protein 2 family.</text>
</comment>
<evidence type="ECO:0000313" key="7">
    <source>
        <dbReference type="Proteomes" id="UP000321805"/>
    </source>
</evidence>
<dbReference type="InterPro" id="IPR050555">
    <property type="entry name" value="Bact_Solute-Bind_Prot2"/>
</dbReference>
<evidence type="ECO:0000256" key="1">
    <source>
        <dbReference type="ARBA" id="ARBA00004196"/>
    </source>
</evidence>
<keyword evidence="7" id="KW-1185">Reference proteome</keyword>
<reference evidence="6 7" key="1">
    <citation type="journal article" date="2018" name="J. Microbiol.">
        <title>Baekduia soli gen. nov., sp. nov., a novel bacterium isolated from the soil of Baekdu Mountain and proposal of a novel family name, Baekduiaceae fam. nov.</title>
        <authorList>
            <person name="An D.S."/>
            <person name="Siddiqi M.Z."/>
            <person name="Kim K.H."/>
            <person name="Yu H.S."/>
            <person name="Im W.T."/>
        </authorList>
    </citation>
    <scope>NUCLEOTIDE SEQUENCE [LARGE SCALE GENOMIC DNA]</scope>
    <source>
        <strain evidence="6 7">BR7-21</strain>
    </source>
</reference>
<feature type="domain" description="Periplasmic binding protein" evidence="5">
    <location>
        <begin position="82"/>
        <end position="338"/>
    </location>
</feature>
<feature type="signal peptide" evidence="4">
    <location>
        <begin position="1"/>
        <end position="25"/>
    </location>
</feature>